<dbReference type="InterPro" id="IPR036163">
    <property type="entry name" value="HMA_dom_sf"/>
</dbReference>
<accession>A0A975WD82</accession>
<evidence type="ECO:0000313" key="3">
    <source>
        <dbReference type="EMBL" id="SEJ98513.1"/>
    </source>
</evidence>
<dbReference type="Proteomes" id="UP000182932">
    <property type="component" value="Unassembled WGS sequence"/>
</dbReference>
<feature type="signal peptide" evidence="1">
    <location>
        <begin position="1"/>
        <end position="19"/>
    </location>
</feature>
<comment type="caution">
    <text evidence="3">The sequence shown here is derived from an EMBL/GenBank/DDBJ whole genome shotgun (WGS) entry which is preliminary data.</text>
</comment>
<dbReference type="GeneID" id="80819997"/>
<dbReference type="PROSITE" id="PS50846">
    <property type="entry name" value="HMA_2"/>
    <property type="match status" value="1"/>
</dbReference>
<organism evidence="3 4">
    <name type="scientific">Marinovum algicola</name>
    <dbReference type="NCBI Taxonomy" id="42444"/>
    <lineage>
        <taxon>Bacteria</taxon>
        <taxon>Pseudomonadati</taxon>
        <taxon>Pseudomonadota</taxon>
        <taxon>Alphaproteobacteria</taxon>
        <taxon>Rhodobacterales</taxon>
        <taxon>Roseobacteraceae</taxon>
        <taxon>Marinovum</taxon>
    </lineage>
</organism>
<name>A0A975WD82_9RHOB</name>
<evidence type="ECO:0000313" key="4">
    <source>
        <dbReference type="Proteomes" id="UP000182932"/>
    </source>
</evidence>
<gene>
    <name evidence="3" type="ORF">SAMN04487940_11670</name>
</gene>
<dbReference type="SUPFAM" id="SSF55008">
    <property type="entry name" value="HMA, heavy metal-associated domain"/>
    <property type="match status" value="1"/>
</dbReference>
<sequence>MKSLLSAVALALVAGAAPAAEATTRIAVTGLTCPSCSYIVATAMKRVESVEILSFTEAGDDAGVYDLRYDDAATDPAAILAAVTGVGYGATLAGAPET</sequence>
<dbReference type="EMBL" id="FNYY01000016">
    <property type="protein sequence ID" value="SEJ98513.1"/>
    <property type="molecule type" value="Genomic_DNA"/>
</dbReference>
<feature type="chain" id="PRO_5037524636" evidence="1">
    <location>
        <begin position="20"/>
        <end position="98"/>
    </location>
</feature>
<dbReference type="AlphaFoldDB" id="A0A975WD82"/>
<keyword evidence="1" id="KW-0732">Signal</keyword>
<dbReference type="InterPro" id="IPR006121">
    <property type="entry name" value="HMA_dom"/>
</dbReference>
<keyword evidence="4" id="KW-1185">Reference proteome</keyword>
<dbReference type="Gene3D" id="3.30.70.100">
    <property type="match status" value="1"/>
</dbReference>
<protein>
    <submittedName>
        <fullName evidence="3">Copper chaperone CopZ</fullName>
    </submittedName>
</protein>
<dbReference type="GO" id="GO:0046872">
    <property type="term" value="F:metal ion binding"/>
    <property type="evidence" value="ECO:0007669"/>
    <property type="project" value="InterPro"/>
</dbReference>
<evidence type="ECO:0000259" key="2">
    <source>
        <dbReference type="PROSITE" id="PS50846"/>
    </source>
</evidence>
<evidence type="ECO:0000256" key="1">
    <source>
        <dbReference type="SAM" id="SignalP"/>
    </source>
</evidence>
<feature type="domain" description="HMA" evidence="2">
    <location>
        <begin position="22"/>
        <end position="91"/>
    </location>
</feature>
<reference evidence="3 4" key="1">
    <citation type="submission" date="2016-10" db="EMBL/GenBank/DDBJ databases">
        <authorList>
            <person name="Varghese N."/>
            <person name="Submissions S."/>
        </authorList>
    </citation>
    <scope>NUCLEOTIDE SEQUENCE [LARGE SCALE GENOMIC DNA]</scope>
    <source>
        <strain evidence="3 4">FF3</strain>
    </source>
</reference>
<dbReference type="RefSeq" id="WP_074838017.1">
    <property type="nucleotide sequence ID" value="NZ_CATMKJ010000012.1"/>
</dbReference>
<proteinExistence type="predicted"/>